<evidence type="ECO:0000313" key="1">
    <source>
        <dbReference type="EMBL" id="EGV28810.1"/>
    </source>
</evidence>
<accession>G1WF50</accession>
<sequence>MAARVGMVGAAPVCPPERPRSGVSIGKIYLRIMHEDLTMYAPLQGDTGGHIGTAPTHLHHTFPCNPPIIDGHICRVPTKLFII</sequence>
<proteinExistence type="predicted"/>
<dbReference type="AlphaFoldDB" id="G1WF50"/>
<gene>
    <name evidence="1" type="ORF">HMPREF9431_02451</name>
</gene>
<comment type="caution">
    <text evidence="1">The sequence shown here is derived from an EMBL/GenBank/DDBJ whole genome shotgun (WGS) entry which is preliminary data.</text>
</comment>
<organism evidence="1 2">
    <name type="scientific">Segatella oulorum F0390</name>
    <dbReference type="NCBI Taxonomy" id="702438"/>
    <lineage>
        <taxon>Bacteria</taxon>
        <taxon>Pseudomonadati</taxon>
        <taxon>Bacteroidota</taxon>
        <taxon>Bacteroidia</taxon>
        <taxon>Bacteroidales</taxon>
        <taxon>Prevotellaceae</taxon>
        <taxon>Segatella</taxon>
    </lineage>
</organism>
<dbReference type="PATRIC" id="fig|702438.4.peg.2559"/>
<name>G1WF50_9BACT</name>
<dbReference type="HOGENOM" id="CLU_2539772_0_0_10"/>
<dbReference type="Proteomes" id="UP000005141">
    <property type="component" value="Unassembled WGS sequence"/>
</dbReference>
<evidence type="ECO:0000313" key="2">
    <source>
        <dbReference type="Proteomes" id="UP000005141"/>
    </source>
</evidence>
<reference evidence="1 2" key="1">
    <citation type="submission" date="2011-07" db="EMBL/GenBank/DDBJ databases">
        <title>The Genome Sequence of Prevotella oulorum F0390.</title>
        <authorList>
            <consortium name="The Broad Institute Genome Sequencing Platform"/>
            <consortium name="The Broad Institute Genome Sequencing Center for Infectious Disease"/>
            <person name="Earl A."/>
            <person name="Ward D."/>
            <person name="Feldgarden M."/>
            <person name="Gevers D."/>
            <person name="Izard J."/>
            <person name="Ganesan A."/>
            <person name="Baranova O.V."/>
            <person name="Blanton J.M."/>
            <person name="Tanner A.C."/>
            <person name="Dewhirst F.E."/>
            <person name="Young S.K."/>
            <person name="Zeng Q."/>
            <person name="Gargeya S."/>
            <person name="Fitzgerald M."/>
            <person name="Haas B."/>
            <person name="Abouelleil A."/>
            <person name="Alvarado L."/>
            <person name="Arachchi H.M."/>
            <person name="Berlin A."/>
            <person name="Brown A."/>
            <person name="Chapman S.B."/>
            <person name="Chen Z."/>
            <person name="Dunbar C."/>
            <person name="Freedman E."/>
            <person name="Gearin G."/>
            <person name="Gellesch M."/>
            <person name="Goldberg J."/>
            <person name="Griggs A."/>
            <person name="Gujja S."/>
            <person name="Heiman D."/>
            <person name="Howarth C."/>
            <person name="Larson L."/>
            <person name="Lui A."/>
            <person name="MacDonald P.J.P."/>
            <person name="Mehta T."/>
            <person name="Montmayeur A."/>
            <person name="Murphy C."/>
            <person name="Neiman D."/>
            <person name="Pearson M."/>
            <person name="Priest M."/>
            <person name="Roberts A."/>
            <person name="Saif S."/>
            <person name="Shea T."/>
            <person name="Shenoy N."/>
            <person name="Sisk P."/>
            <person name="Stolte C."/>
            <person name="Sykes S."/>
            <person name="Wortman J."/>
            <person name="Nusbaum C."/>
            <person name="Birren B."/>
        </authorList>
    </citation>
    <scope>NUCLEOTIDE SEQUENCE [LARGE SCALE GENOMIC DNA]</scope>
    <source>
        <strain evidence="1 2">F0390</strain>
    </source>
</reference>
<dbReference type="EMBL" id="ADGI01000067">
    <property type="protein sequence ID" value="EGV28810.1"/>
    <property type="molecule type" value="Genomic_DNA"/>
</dbReference>
<keyword evidence="2" id="KW-1185">Reference proteome</keyword>
<protein>
    <submittedName>
        <fullName evidence="1">Uncharacterized protein</fullName>
    </submittedName>
</protein>